<feature type="transmembrane region" description="Helical" evidence="7">
    <location>
        <begin position="44"/>
        <end position="65"/>
    </location>
</feature>
<evidence type="ECO:0000313" key="8">
    <source>
        <dbReference type="EMBL" id="MFC0180900.1"/>
    </source>
</evidence>
<comment type="similarity">
    <text evidence="2 7">Belongs to the UPF0056 (MarC) family.</text>
</comment>
<dbReference type="NCBIfam" id="NF008010">
    <property type="entry name" value="PRK10739.1"/>
    <property type="match status" value="1"/>
</dbReference>
<keyword evidence="4 7" id="KW-0812">Transmembrane</keyword>
<comment type="subcellular location">
    <subcellularLocation>
        <location evidence="1 7">Cell membrane</location>
        <topology evidence="1 7">Multi-pass membrane protein</topology>
    </subcellularLocation>
</comment>
<gene>
    <name evidence="8" type="ORF">ACFFIT_12540</name>
</gene>
<proteinExistence type="inferred from homology"/>
<dbReference type="RefSeq" id="WP_385878148.1">
    <property type="nucleotide sequence ID" value="NZ_JBHLXE010000108.1"/>
</dbReference>
<name>A0ABV6CD25_9GAMM</name>
<keyword evidence="9" id="KW-1185">Reference proteome</keyword>
<dbReference type="Pfam" id="PF01914">
    <property type="entry name" value="MarC"/>
    <property type="match status" value="1"/>
</dbReference>
<reference evidence="8 9" key="1">
    <citation type="submission" date="2024-09" db="EMBL/GenBank/DDBJ databases">
        <authorList>
            <person name="Sun Q."/>
            <person name="Mori K."/>
        </authorList>
    </citation>
    <scope>NUCLEOTIDE SEQUENCE [LARGE SCALE GENOMIC DNA]</scope>
    <source>
        <strain evidence="8 9">CCM 8545</strain>
    </source>
</reference>
<keyword evidence="6 7" id="KW-0472">Membrane</keyword>
<protein>
    <recommendedName>
        <fullName evidence="7">UPF0056 membrane protein</fullName>
    </recommendedName>
</protein>
<evidence type="ECO:0000256" key="4">
    <source>
        <dbReference type="ARBA" id="ARBA00022692"/>
    </source>
</evidence>
<feature type="transmembrane region" description="Helical" evidence="7">
    <location>
        <begin position="71"/>
        <end position="89"/>
    </location>
</feature>
<feature type="transmembrane region" description="Helical" evidence="7">
    <location>
        <begin position="139"/>
        <end position="162"/>
    </location>
</feature>
<feature type="transmembrane region" description="Helical" evidence="7">
    <location>
        <begin position="12"/>
        <end position="32"/>
    </location>
</feature>
<sequence>MFDLFSTTMLLFLILDPLGNLPIFMSALKYLDPKRRRIIVIRELMIALFVMLLFLFAGNSILGVLNLRPETVSISGGLILFLIAIKMIFPTSENNSLGLRVGEEPFIVPLAIPLVAGPSILATLMLLSNQKSTDISNLVIALLVAWALSAIILLMSNVLLKLLGSKGINALERLMGLILIMISTQMFLDGIKTYFLAWTS</sequence>
<evidence type="ECO:0000256" key="2">
    <source>
        <dbReference type="ARBA" id="ARBA00009784"/>
    </source>
</evidence>
<dbReference type="NCBIfam" id="TIGR00427">
    <property type="entry name" value="NAAT family transporter"/>
    <property type="match status" value="1"/>
</dbReference>
<dbReference type="EMBL" id="JBHLXE010000108">
    <property type="protein sequence ID" value="MFC0180900.1"/>
    <property type="molecule type" value="Genomic_DNA"/>
</dbReference>
<evidence type="ECO:0000256" key="1">
    <source>
        <dbReference type="ARBA" id="ARBA00004651"/>
    </source>
</evidence>
<keyword evidence="3" id="KW-1003">Cell membrane</keyword>
<evidence type="ECO:0000256" key="6">
    <source>
        <dbReference type="ARBA" id="ARBA00023136"/>
    </source>
</evidence>
<feature type="transmembrane region" description="Helical" evidence="7">
    <location>
        <begin position="174"/>
        <end position="197"/>
    </location>
</feature>
<dbReference type="InterPro" id="IPR002771">
    <property type="entry name" value="Multi_antbiot-R_MarC"/>
</dbReference>
<accession>A0ABV6CD25</accession>
<evidence type="ECO:0000256" key="5">
    <source>
        <dbReference type="ARBA" id="ARBA00022989"/>
    </source>
</evidence>
<comment type="caution">
    <text evidence="8">The sequence shown here is derived from an EMBL/GenBank/DDBJ whole genome shotgun (WGS) entry which is preliminary data.</text>
</comment>
<organism evidence="8 9">
    <name type="scientific">Thorsellia kenyensis</name>
    <dbReference type="NCBI Taxonomy" id="1549888"/>
    <lineage>
        <taxon>Bacteria</taxon>
        <taxon>Pseudomonadati</taxon>
        <taxon>Pseudomonadota</taxon>
        <taxon>Gammaproteobacteria</taxon>
        <taxon>Enterobacterales</taxon>
        <taxon>Thorselliaceae</taxon>
        <taxon>Thorsellia</taxon>
    </lineage>
</organism>
<dbReference type="PANTHER" id="PTHR33508">
    <property type="entry name" value="UPF0056 MEMBRANE PROTEIN YHCE"/>
    <property type="match status" value="1"/>
</dbReference>
<dbReference type="PANTHER" id="PTHR33508:SF10">
    <property type="entry name" value="UPF0056 INNER MEMBRANE PROTEIN YHGN"/>
    <property type="match status" value="1"/>
</dbReference>
<dbReference type="Proteomes" id="UP001589758">
    <property type="component" value="Unassembled WGS sequence"/>
</dbReference>
<keyword evidence="5 7" id="KW-1133">Transmembrane helix</keyword>
<feature type="transmembrane region" description="Helical" evidence="7">
    <location>
        <begin position="110"/>
        <end position="127"/>
    </location>
</feature>
<evidence type="ECO:0000313" key="9">
    <source>
        <dbReference type="Proteomes" id="UP001589758"/>
    </source>
</evidence>
<evidence type="ECO:0000256" key="3">
    <source>
        <dbReference type="ARBA" id="ARBA00022475"/>
    </source>
</evidence>
<evidence type="ECO:0000256" key="7">
    <source>
        <dbReference type="RuleBase" id="RU362048"/>
    </source>
</evidence>